<dbReference type="CDD" id="cd00063">
    <property type="entry name" value="FN3"/>
    <property type="match status" value="3"/>
</dbReference>
<dbReference type="InterPro" id="IPR013783">
    <property type="entry name" value="Ig-like_fold"/>
</dbReference>
<gene>
    <name evidence="7" type="ORF">ANCCAN_14422</name>
</gene>
<evidence type="ECO:0000259" key="5">
    <source>
        <dbReference type="PROSITE" id="PS50835"/>
    </source>
</evidence>
<evidence type="ECO:0000256" key="2">
    <source>
        <dbReference type="ARBA" id="ARBA00023157"/>
    </source>
</evidence>
<dbReference type="EMBL" id="JOJR01000327">
    <property type="protein sequence ID" value="RCN39640.1"/>
    <property type="molecule type" value="Genomic_DNA"/>
</dbReference>
<evidence type="ECO:0000313" key="7">
    <source>
        <dbReference type="EMBL" id="RCN39640.1"/>
    </source>
</evidence>
<feature type="compositionally biased region" description="Polar residues" evidence="4">
    <location>
        <begin position="619"/>
        <end position="630"/>
    </location>
</feature>
<feature type="domain" description="Ig-like" evidence="5">
    <location>
        <begin position="1651"/>
        <end position="1721"/>
    </location>
</feature>
<feature type="compositionally biased region" description="Polar residues" evidence="4">
    <location>
        <begin position="895"/>
        <end position="905"/>
    </location>
</feature>
<dbReference type="SUPFAM" id="SSF49265">
    <property type="entry name" value="Fibronectin type III"/>
    <property type="match status" value="2"/>
</dbReference>
<dbReference type="PANTHER" id="PTHR13817">
    <property type="entry name" value="TITIN"/>
    <property type="match status" value="1"/>
</dbReference>
<dbReference type="InterPro" id="IPR007110">
    <property type="entry name" value="Ig-like_dom"/>
</dbReference>
<dbReference type="Proteomes" id="UP000252519">
    <property type="component" value="Unassembled WGS sequence"/>
</dbReference>
<feature type="domain" description="Fibronectin type-III" evidence="6">
    <location>
        <begin position="1245"/>
        <end position="1343"/>
    </location>
</feature>
<keyword evidence="2" id="KW-1015">Disulfide bond</keyword>
<dbReference type="InterPro" id="IPR003961">
    <property type="entry name" value="FN3_dom"/>
</dbReference>
<dbReference type="InterPro" id="IPR013098">
    <property type="entry name" value="Ig_I-set"/>
</dbReference>
<feature type="compositionally biased region" description="Basic and acidic residues" evidence="4">
    <location>
        <begin position="715"/>
        <end position="726"/>
    </location>
</feature>
<dbReference type="SMART" id="SM00408">
    <property type="entry name" value="IGc2"/>
    <property type="match status" value="5"/>
</dbReference>
<dbReference type="InterPro" id="IPR003598">
    <property type="entry name" value="Ig_sub2"/>
</dbReference>
<organism evidence="7 8">
    <name type="scientific">Ancylostoma caninum</name>
    <name type="common">Dog hookworm</name>
    <dbReference type="NCBI Taxonomy" id="29170"/>
    <lineage>
        <taxon>Eukaryota</taxon>
        <taxon>Metazoa</taxon>
        <taxon>Ecdysozoa</taxon>
        <taxon>Nematoda</taxon>
        <taxon>Chromadorea</taxon>
        <taxon>Rhabditida</taxon>
        <taxon>Rhabditina</taxon>
        <taxon>Rhabditomorpha</taxon>
        <taxon>Strongyloidea</taxon>
        <taxon>Ancylostomatidae</taxon>
        <taxon>Ancylostomatinae</taxon>
        <taxon>Ancylostoma</taxon>
    </lineage>
</organism>
<feature type="compositionally biased region" description="Basic and acidic residues" evidence="4">
    <location>
        <begin position="804"/>
        <end position="873"/>
    </location>
</feature>
<accession>A0A368G9F2</accession>
<dbReference type="InterPro" id="IPR003599">
    <property type="entry name" value="Ig_sub"/>
</dbReference>
<reference evidence="7 8" key="1">
    <citation type="submission" date="2014-10" db="EMBL/GenBank/DDBJ databases">
        <title>Draft genome of the hookworm Ancylostoma caninum.</title>
        <authorList>
            <person name="Mitreva M."/>
        </authorList>
    </citation>
    <scope>NUCLEOTIDE SEQUENCE [LARGE SCALE GENOMIC DNA]</scope>
    <source>
        <strain evidence="7 8">Baltimore</strain>
    </source>
</reference>
<feature type="domain" description="Fibronectin type-III" evidence="6">
    <location>
        <begin position="1344"/>
        <end position="1439"/>
    </location>
</feature>
<feature type="compositionally biased region" description="Basic and acidic residues" evidence="4">
    <location>
        <begin position="313"/>
        <end position="331"/>
    </location>
</feature>
<dbReference type="SMART" id="SM00060">
    <property type="entry name" value="FN3"/>
    <property type="match status" value="3"/>
</dbReference>
<feature type="compositionally biased region" description="Basic and acidic residues" evidence="4">
    <location>
        <begin position="664"/>
        <end position="679"/>
    </location>
</feature>
<dbReference type="InterPro" id="IPR036116">
    <property type="entry name" value="FN3_sf"/>
</dbReference>
<dbReference type="FunFam" id="2.60.40.10:FF:000032">
    <property type="entry name" value="palladin isoform X1"/>
    <property type="match status" value="1"/>
</dbReference>
<feature type="region of interest" description="Disordered" evidence="4">
    <location>
        <begin position="508"/>
        <end position="761"/>
    </location>
</feature>
<feature type="compositionally biased region" description="Basic residues" evidence="4">
    <location>
        <begin position="958"/>
        <end position="967"/>
    </location>
</feature>
<dbReference type="SMART" id="SM00409">
    <property type="entry name" value="IG"/>
    <property type="match status" value="6"/>
</dbReference>
<feature type="compositionally biased region" description="Basic and acidic residues" evidence="4">
    <location>
        <begin position="342"/>
        <end position="364"/>
    </location>
</feature>
<feature type="domain" description="Ig-like" evidence="5">
    <location>
        <begin position="115"/>
        <end position="195"/>
    </location>
</feature>
<keyword evidence="8" id="KW-1185">Reference proteome</keyword>
<dbReference type="STRING" id="29170.A0A368G9F2"/>
<dbReference type="Pfam" id="PF07679">
    <property type="entry name" value="I-set"/>
    <property type="match status" value="6"/>
</dbReference>
<feature type="compositionally biased region" description="Basic and acidic residues" evidence="4">
    <location>
        <begin position="235"/>
        <end position="251"/>
    </location>
</feature>
<feature type="region of interest" description="Disordered" evidence="4">
    <location>
        <begin position="799"/>
        <end position="967"/>
    </location>
</feature>
<feature type="domain" description="Ig-like" evidence="5">
    <location>
        <begin position="969"/>
        <end position="1037"/>
    </location>
</feature>
<evidence type="ECO:0000259" key="6">
    <source>
        <dbReference type="PROSITE" id="PS50853"/>
    </source>
</evidence>
<evidence type="ECO:0000256" key="3">
    <source>
        <dbReference type="ARBA" id="ARBA00023319"/>
    </source>
</evidence>
<dbReference type="CDD" id="cd00096">
    <property type="entry name" value="Ig"/>
    <property type="match status" value="1"/>
</dbReference>
<proteinExistence type="predicted"/>
<dbReference type="SUPFAM" id="SSF48726">
    <property type="entry name" value="Immunoglobulin"/>
    <property type="match status" value="7"/>
</dbReference>
<dbReference type="Pfam" id="PF00041">
    <property type="entry name" value="fn3"/>
    <property type="match status" value="3"/>
</dbReference>
<feature type="compositionally biased region" description="Polar residues" evidence="4">
    <location>
        <begin position="223"/>
        <end position="234"/>
    </location>
</feature>
<feature type="region of interest" description="Disordered" evidence="4">
    <location>
        <begin position="214"/>
        <end position="267"/>
    </location>
</feature>
<comment type="caution">
    <text evidence="7">The sequence shown here is derived from an EMBL/GenBank/DDBJ whole genome shotgun (WGS) entry which is preliminary data.</text>
</comment>
<sequence length="1740" mass="194430">MSTGDKHSNKFILDGTFALEIANCIHDDEDVYELLVENMAGVDSCIFKISVEDSGEEHEKHRRRKHILRPMTHQKNQFSSDSDMENRTRRKRRRMRRVTERTNPNAPRLTQMIAPRFNKALDDHDVEPGEQIVMMVATQGNPPPSVHFYRDGKPLSNNEKYEIRHEGEPVCQQHYLIVKNTEHNEEAEYACQAVNPAGEAWCYSDVLVRTNAENTNETGNAPSDETSPSPSITKGSDDAKDDEVEHVKDGNEGTQNSALHTKITEANNKDKENEYLLRKIEETEGEVHVKNILHKESEEIIESQSNDNLTKAPIKEEGKASVESISKENKSKKLSPQLPSKKQREEEKRKVGQQEIEERKRDALVDDSTMGEPLPFNNEEEESSTSDVASANTSANEPPPRPPKKKKNVPKALVIPYEINSLFGDPSTLRSEANITAKIRAPEGTAEAISPVKESRSGTPREVSAEFVFKQVPQSHIEEICFQQRMLKKLEDELNTINRNSAAVARGGDDIAKQPGTSISTDERIRTPNGKEEELKQVKQPEMESDLDQNKTETIFEGEEAADGATIKRGQKTKELSKHNDEKGVKNITIEVDEEGPPGVSSRENVDKIIPGEEEASDTAANLLQSSIKASRQKERKMSRVKQRTTPAICADVSKENGSGSESKMLEIHENILDEKAPENEFISENQAEETGLPEDSESTSKLQTKGMQDAGDQNETRSKERHSIDGEDEDGEKVVDQARKGVPSVDDAKTSAVDRKISGEHSSGAYKSMALEKTQEYTLDDKSIKVVNNNANIATEEETLNEQEVKKRSTERREVSKNPKVCARAEENLEKHFEEQPSEKQVEALKTRGENRKQEILLIDRDPPTVSRKGDKEDDDSAFNDNKGQVAAEGNKPTVDSTQLSSGESKCEKESVELGSRQLTTEEHKNIGTKKKSNKIGHGSEADSSPQPSSESPDGKKRVKTQHRTKKAVFAATPDTEMVARAGDTLRLQCVVQDEHDSVEWFINGKPIPSNSRCSEEIAGTTRTLFVRDLTPEDTGMIVEMRTGESVATSRVIIEENPSIIVKQLAKEFMYEKGEPVTLEIEMNHEVREMMWFKNGEPVLETQGCSMEFSGKVCRLKIEATDYGDSGNYVVVADGFQSSTQLLISEAPRFREDVQTSVDVKKNDDIILSIPFDCSTKPFLKCLKNGSPIEKNVKYQLETRGNEVRFCKSKGSESDAGVYSFTLWNQFGEDTKVIDVSVKDVPKPPSNLTLSKLGSDAVSINWESPYCVDAEDIIGYVIEKREGVRRTFHEVAKIPGSETSYILDNLKMLTNYSIRVTAVNRYGASEPSQISYDTGSPYTPPSIDEPPTVSEVTDIGCVLTWTRPVQDGGSPIYGYDVFCREENGSWTKLNEEIVFGERYAIRNLQHGINYEFKVEAYNEADMQSSSEVISKPLLIPSSLNLPLTIPSVPRITVTGPDSVTLDWDSPEDEPSTNFTVAYKSEGSDVWTEVHCDTNFCKVDGLKEEVSYVFKVAVKNEYGIGNFSENSSPIKILPGSPPAVLKPIRDVSVPRKQTLRFECHASGHPTPHHLWYKNDVEIIPQDANTEIINEGSVSVLIIHSVDVTDAGLYVCEIENEHGSAKTTAQVTIADVRCHFDSSFPEHNETEISRDVELCCTLSDEMGVVLWYKDGKKLEENSRITFVVEGNKRILRINSVDSADGGWYRCETSDRRNSTEGELIVRGTAEDQRRSRISASDRRIK</sequence>
<evidence type="ECO:0000256" key="1">
    <source>
        <dbReference type="ARBA" id="ARBA00022737"/>
    </source>
</evidence>
<dbReference type="InterPro" id="IPR036179">
    <property type="entry name" value="Ig-like_dom_sf"/>
</dbReference>
<evidence type="ECO:0000313" key="8">
    <source>
        <dbReference type="Proteomes" id="UP000252519"/>
    </source>
</evidence>
<keyword evidence="3" id="KW-0393">Immunoglobulin domain</keyword>
<dbReference type="PROSITE" id="PS50835">
    <property type="entry name" value="IG_LIKE"/>
    <property type="match status" value="4"/>
</dbReference>
<feature type="domain" description="Fibronectin type-III" evidence="6">
    <location>
        <begin position="1446"/>
        <end position="1535"/>
    </location>
</feature>
<feature type="compositionally biased region" description="Basic and acidic residues" evidence="4">
    <location>
        <begin position="572"/>
        <end position="585"/>
    </location>
</feature>
<dbReference type="Gene3D" id="2.60.40.10">
    <property type="entry name" value="Immunoglobulins"/>
    <property type="match status" value="9"/>
</dbReference>
<dbReference type="OrthoDB" id="504170at2759"/>
<feature type="region of interest" description="Disordered" evidence="4">
    <location>
        <begin position="54"/>
        <end position="101"/>
    </location>
</feature>
<protein>
    <recommendedName>
        <fullName evidence="9">Fibronectin type III domain protein</fullName>
    </recommendedName>
</protein>
<name>A0A368G9F2_ANCCA</name>
<feature type="region of interest" description="Disordered" evidence="4">
    <location>
        <begin position="301"/>
        <end position="409"/>
    </location>
</feature>
<dbReference type="InterPro" id="IPR050964">
    <property type="entry name" value="Striated_Muscle_Regulatory"/>
</dbReference>
<feature type="compositionally biased region" description="Low complexity" evidence="4">
    <location>
        <begin position="943"/>
        <end position="953"/>
    </location>
</feature>
<dbReference type="PROSITE" id="PS50853">
    <property type="entry name" value="FN3"/>
    <property type="match status" value="3"/>
</dbReference>
<feature type="domain" description="Ig-like" evidence="5">
    <location>
        <begin position="1537"/>
        <end position="1627"/>
    </location>
</feature>
<feature type="compositionally biased region" description="Polar residues" evidence="4">
    <location>
        <begin position="385"/>
        <end position="396"/>
    </location>
</feature>
<dbReference type="PANTHER" id="PTHR13817:SF151">
    <property type="entry name" value="TITIN"/>
    <property type="match status" value="1"/>
</dbReference>
<dbReference type="FunFam" id="2.60.40.10:FF:000107">
    <property type="entry name" value="Myosin, light chain kinase a"/>
    <property type="match status" value="1"/>
</dbReference>
<keyword evidence="1" id="KW-0677">Repeat</keyword>
<evidence type="ECO:0008006" key="9">
    <source>
        <dbReference type="Google" id="ProtNLM"/>
    </source>
</evidence>
<feature type="compositionally biased region" description="Basic and acidic residues" evidence="4">
    <location>
        <begin position="521"/>
        <end position="542"/>
    </location>
</feature>
<feature type="compositionally biased region" description="Basic and acidic residues" evidence="4">
    <location>
        <begin position="747"/>
        <end position="760"/>
    </location>
</feature>
<evidence type="ECO:0000256" key="4">
    <source>
        <dbReference type="SAM" id="MobiDB-lite"/>
    </source>
</evidence>